<dbReference type="InterPro" id="IPR001259">
    <property type="entry name" value="Prot_inh_calpain"/>
</dbReference>
<comment type="caution">
    <text evidence="13">The sequence shown here is derived from an EMBL/GenBank/DDBJ whole genome shotgun (WGS) entry which is preliminary data.</text>
</comment>
<keyword evidence="9" id="KW-0832">Ubl conjugation</keyword>
<evidence type="ECO:0000256" key="3">
    <source>
        <dbReference type="ARBA" id="ARBA00017619"/>
    </source>
</evidence>
<evidence type="ECO:0000256" key="8">
    <source>
        <dbReference type="ARBA" id="ARBA00022737"/>
    </source>
</evidence>
<proteinExistence type="inferred from homology"/>
<evidence type="ECO:0000256" key="2">
    <source>
        <dbReference type="ARBA" id="ARBA00009487"/>
    </source>
</evidence>
<evidence type="ECO:0000256" key="7">
    <source>
        <dbReference type="ARBA" id="ARBA00022704"/>
    </source>
</evidence>
<dbReference type="InterPro" id="IPR026998">
    <property type="entry name" value="Calpastatin"/>
</dbReference>
<feature type="region of interest" description="Disordered" evidence="12">
    <location>
        <begin position="114"/>
        <end position="147"/>
    </location>
</feature>
<evidence type="ECO:0000313" key="13">
    <source>
        <dbReference type="EMBL" id="TWW61731.1"/>
    </source>
</evidence>
<dbReference type="PANTHER" id="PTHR10077:SF0">
    <property type="entry name" value="CALPASTATIN"/>
    <property type="match status" value="1"/>
</dbReference>
<feature type="compositionally biased region" description="Basic and acidic residues" evidence="12">
    <location>
        <begin position="131"/>
        <end position="143"/>
    </location>
</feature>
<evidence type="ECO:0000256" key="4">
    <source>
        <dbReference type="ARBA" id="ARBA00022499"/>
    </source>
</evidence>
<dbReference type="PANTHER" id="PTHR10077">
    <property type="entry name" value="CALPASTATIN"/>
    <property type="match status" value="1"/>
</dbReference>
<keyword evidence="6" id="KW-0646">Protease inhibitor</keyword>
<keyword evidence="8" id="KW-0677">Repeat</keyword>
<dbReference type="EMBL" id="RHFK02000017">
    <property type="protein sequence ID" value="TWW61731.1"/>
    <property type="molecule type" value="Genomic_DNA"/>
</dbReference>
<feature type="region of interest" description="Disordered" evidence="12">
    <location>
        <begin position="161"/>
        <end position="182"/>
    </location>
</feature>
<keyword evidence="4" id="KW-1017">Isopeptide bond</keyword>
<name>A0A5C6N5Y5_9TELE</name>
<dbReference type="Proteomes" id="UP000324091">
    <property type="component" value="Chromosome 4"/>
</dbReference>
<feature type="region of interest" description="Disordered" evidence="12">
    <location>
        <begin position="356"/>
        <end position="432"/>
    </location>
</feature>
<evidence type="ECO:0000256" key="9">
    <source>
        <dbReference type="ARBA" id="ARBA00022843"/>
    </source>
</evidence>
<comment type="similarity">
    <text evidence="2">Belongs to the protease inhibitor I27 (calpastatin) family.</text>
</comment>
<accession>A0A5C6N5Y5</accession>
<keyword evidence="14" id="KW-1185">Reference proteome</keyword>
<evidence type="ECO:0000256" key="10">
    <source>
        <dbReference type="ARBA" id="ARBA00022990"/>
    </source>
</evidence>
<evidence type="ECO:0000256" key="12">
    <source>
        <dbReference type="SAM" id="MobiDB-lite"/>
    </source>
</evidence>
<feature type="non-terminal residue" evidence="13">
    <location>
        <position position="432"/>
    </location>
</feature>
<dbReference type="AlphaFoldDB" id="A0A5C6N5Y5"/>
<evidence type="ECO:0000256" key="11">
    <source>
        <dbReference type="ARBA" id="ARBA00033013"/>
    </source>
</evidence>
<sequence>MFWSPADSLWDVLQVEAPPTAAPEKQKAPVDPFDAASILRSAESVAPPQAVFIRPEVTEHIIVAEKGYKCGERDDTLPPRYRYKNMVRDGAFLRVGDRVYNVIREGEGQMNCLRSSTVRPAESSIEPGTVGKREEGKENESEHGGAASQLELHHNKPSALYPSDVSQYGKQPPDTAQPKVSPGSPYIFILASRERGWGGLLHRPSNVTQPADWEAEPEPLRHVVLLPEGGTASSALLVWFSGGANLCGTMCLKAADAVLKEKLSVSVALDNGLAVSPKITDTPPLPPSTSTFALRAAAEQASALLKEANPSHESRSRRQLPRNPPALPAPLLRWLQPPAETKLGLRCYSPTLSCGRLHQTPSQPSRTAPKPAAQVSRATPAQSEKESSGSAMASKPGVVTRATGGATGSGATAGGSALTGTAGKVTAKAKAE</sequence>
<feature type="compositionally biased region" description="Low complexity" evidence="12">
    <location>
        <begin position="414"/>
        <end position="432"/>
    </location>
</feature>
<evidence type="ECO:0000313" key="14">
    <source>
        <dbReference type="Proteomes" id="UP000324091"/>
    </source>
</evidence>
<dbReference type="GO" id="GO:0010859">
    <property type="term" value="F:calcium-dependent cysteine-type endopeptidase inhibitor activity"/>
    <property type="evidence" value="ECO:0007669"/>
    <property type="project" value="TreeGrafter"/>
</dbReference>
<organism evidence="13 14">
    <name type="scientific">Takifugu flavidus</name>
    <name type="common">sansaifugu</name>
    <dbReference type="NCBI Taxonomy" id="433684"/>
    <lineage>
        <taxon>Eukaryota</taxon>
        <taxon>Metazoa</taxon>
        <taxon>Chordata</taxon>
        <taxon>Craniata</taxon>
        <taxon>Vertebrata</taxon>
        <taxon>Euteleostomi</taxon>
        <taxon>Actinopterygii</taxon>
        <taxon>Neopterygii</taxon>
        <taxon>Teleostei</taxon>
        <taxon>Neoteleostei</taxon>
        <taxon>Acanthomorphata</taxon>
        <taxon>Eupercaria</taxon>
        <taxon>Tetraodontiformes</taxon>
        <taxon>Tetradontoidea</taxon>
        <taxon>Tetraodontidae</taxon>
        <taxon>Takifugu</taxon>
    </lineage>
</organism>
<feature type="region of interest" description="Disordered" evidence="12">
    <location>
        <begin position="307"/>
        <end position="333"/>
    </location>
</feature>
<reference evidence="13 14" key="1">
    <citation type="submission" date="2019-04" db="EMBL/GenBank/DDBJ databases">
        <title>Chromosome genome assembly for Takifugu flavidus.</title>
        <authorList>
            <person name="Xiao S."/>
        </authorList>
    </citation>
    <scope>NUCLEOTIDE SEQUENCE [LARGE SCALE GENOMIC DNA]</scope>
    <source>
        <strain evidence="13">HTHZ2018</strain>
        <tissue evidence="13">Muscle</tissue>
    </source>
</reference>
<evidence type="ECO:0000256" key="6">
    <source>
        <dbReference type="ARBA" id="ARBA00022690"/>
    </source>
</evidence>
<comment type="function">
    <text evidence="1">Specific inhibition of calpain (calcium-dependent cysteine protease). Plays a key role in postmortem tenderization of meat and have been proposed to be involved in muscle protein degradation in living tissue.</text>
</comment>
<keyword evidence="7" id="KW-0789">Thiol protease inhibitor</keyword>
<evidence type="ECO:0000256" key="5">
    <source>
        <dbReference type="ARBA" id="ARBA00022553"/>
    </source>
</evidence>
<keyword evidence="10" id="KW-0007">Acetylation</keyword>
<dbReference type="GO" id="GO:0005737">
    <property type="term" value="C:cytoplasm"/>
    <property type="evidence" value="ECO:0007669"/>
    <property type="project" value="TreeGrafter"/>
</dbReference>
<keyword evidence="5" id="KW-0597">Phosphoprotein</keyword>
<gene>
    <name evidence="13" type="ORF">D4764_04G0003780</name>
</gene>
<dbReference type="Pfam" id="PF00748">
    <property type="entry name" value="Calpain_inhib"/>
    <property type="match status" value="1"/>
</dbReference>
<protein>
    <recommendedName>
        <fullName evidence="3">Calpastatin</fullName>
    </recommendedName>
    <alternativeName>
        <fullName evidence="11">Calpain inhibitor</fullName>
    </alternativeName>
</protein>
<evidence type="ECO:0000256" key="1">
    <source>
        <dbReference type="ARBA" id="ARBA00002637"/>
    </source>
</evidence>